<evidence type="ECO:0000259" key="8">
    <source>
        <dbReference type="PROSITE" id="PS50893"/>
    </source>
</evidence>
<evidence type="ECO:0000256" key="1">
    <source>
        <dbReference type="ARBA" id="ARBA00004651"/>
    </source>
</evidence>
<protein>
    <submittedName>
        <fullName evidence="10">ATP-binding cassette domain-containing protein</fullName>
    </submittedName>
</protein>
<dbReference type="GO" id="GO:0140359">
    <property type="term" value="F:ABC-type transporter activity"/>
    <property type="evidence" value="ECO:0007669"/>
    <property type="project" value="InterPro"/>
</dbReference>
<dbReference type="AlphaFoldDB" id="A0A5N6AGB0"/>
<dbReference type="SUPFAM" id="SSF52540">
    <property type="entry name" value="P-loop containing nucleoside triphosphate hydrolases"/>
    <property type="match status" value="1"/>
</dbReference>
<evidence type="ECO:0000259" key="9">
    <source>
        <dbReference type="PROSITE" id="PS50929"/>
    </source>
</evidence>
<dbReference type="OrthoDB" id="9770415at2"/>
<dbReference type="SUPFAM" id="SSF90123">
    <property type="entry name" value="ABC transporter transmembrane region"/>
    <property type="match status" value="1"/>
</dbReference>
<organism evidence="10 11">
    <name type="scientific">Streptomyces mimosae</name>
    <dbReference type="NCBI Taxonomy" id="2586635"/>
    <lineage>
        <taxon>Bacteria</taxon>
        <taxon>Bacillati</taxon>
        <taxon>Actinomycetota</taxon>
        <taxon>Actinomycetes</taxon>
        <taxon>Kitasatosporales</taxon>
        <taxon>Streptomycetaceae</taxon>
        <taxon>Streptomyces</taxon>
    </lineage>
</organism>
<comment type="caution">
    <text evidence="10">The sequence shown here is derived from an EMBL/GenBank/DDBJ whole genome shotgun (WGS) entry which is preliminary data.</text>
</comment>
<dbReference type="EMBL" id="VDLY02000004">
    <property type="protein sequence ID" value="KAB8167754.1"/>
    <property type="molecule type" value="Genomic_DNA"/>
</dbReference>
<keyword evidence="5 7" id="KW-1133">Transmembrane helix</keyword>
<evidence type="ECO:0000256" key="5">
    <source>
        <dbReference type="ARBA" id="ARBA00022989"/>
    </source>
</evidence>
<dbReference type="InterPro" id="IPR039421">
    <property type="entry name" value="Type_1_exporter"/>
</dbReference>
<keyword evidence="2 7" id="KW-0812">Transmembrane</keyword>
<dbReference type="InterPro" id="IPR027417">
    <property type="entry name" value="P-loop_NTPase"/>
</dbReference>
<dbReference type="PROSITE" id="PS50929">
    <property type="entry name" value="ABC_TM1F"/>
    <property type="match status" value="1"/>
</dbReference>
<dbReference type="PROSITE" id="PS50893">
    <property type="entry name" value="ABC_TRANSPORTER_2"/>
    <property type="match status" value="1"/>
</dbReference>
<dbReference type="InterPro" id="IPR036640">
    <property type="entry name" value="ABC1_TM_sf"/>
</dbReference>
<evidence type="ECO:0000256" key="6">
    <source>
        <dbReference type="ARBA" id="ARBA00023136"/>
    </source>
</evidence>
<evidence type="ECO:0000256" key="3">
    <source>
        <dbReference type="ARBA" id="ARBA00022741"/>
    </source>
</evidence>
<evidence type="ECO:0000256" key="2">
    <source>
        <dbReference type="ARBA" id="ARBA00022692"/>
    </source>
</evidence>
<dbReference type="RefSeq" id="WP_139666769.1">
    <property type="nucleotide sequence ID" value="NZ_VDLY02000004.1"/>
</dbReference>
<keyword evidence="11" id="KW-1185">Reference proteome</keyword>
<proteinExistence type="predicted"/>
<feature type="transmembrane region" description="Helical" evidence="7">
    <location>
        <begin position="55"/>
        <end position="76"/>
    </location>
</feature>
<dbReference type="Proteomes" id="UP000314251">
    <property type="component" value="Unassembled WGS sequence"/>
</dbReference>
<feature type="domain" description="ABC transmembrane type-1" evidence="9">
    <location>
        <begin position="85"/>
        <end position="301"/>
    </location>
</feature>
<dbReference type="Gene3D" id="1.20.1560.10">
    <property type="entry name" value="ABC transporter type 1, transmembrane domain"/>
    <property type="match status" value="1"/>
</dbReference>
<dbReference type="PANTHER" id="PTHR24221">
    <property type="entry name" value="ATP-BINDING CASSETTE SUB-FAMILY B"/>
    <property type="match status" value="1"/>
</dbReference>
<feature type="transmembrane region" description="Helical" evidence="7">
    <location>
        <begin position="127"/>
        <end position="152"/>
    </location>
</feature>
<evidence type="ECO:0000256" key="7">
    <source>
        <dbReference type="SAM" id="Phobius"/>
    </source>
</evidence>
<keyword evidence="3" id="KW-0547">Nucleotide-binding</keyword>
<dbReference type="PANTHER" id="PTHR24221:SF423">
    <property type="entry name" value="ABC TRANSPORTER"/>
    <property type="match status" value="1"/>
</dbReference>
<dbReference type="GO" id="GO:0016887">
    <property type="term" value="F:ATP hydrolysis activity"/>
    <property type="evidence" value="ECO:0007669"/>
    <property type="project" value="InterPro"/>
</dbReference>
<name>A0A5N6AGB0_9ACTN</name>
<feature type="transmembrane region" description="Helical" evidence="7">
    <location>
        <begin position="158"/>
        <end position="177"/>
    </location>
</feature>
<keyword evidence="4 10" id="KW-0067">ATP-binding</keyword>
<evidence type="ECO:0000313" key="10">
    <source>
        <dbReference type="EMBL" id="KAB8167754.1"/>
    </source>
</evidence>
<dbReference type="Pfam" id="PF00664">
    <property type="entry name" value="ABC_membrane"/>
    <property type="match status" value="1"/>
</dbReference>
<dbReference type="GO" id="GO:0005886">
    <property type="term" value="C:plasma membrane"/>
    <property type="evidence" value="ECO:0007669"/>
    <property type="project" value="UniProtKB-SubCell"/>
</dbReference>
<dbReference type="GO" id="GO:0005524">
    <property type="term" value="F:ATP binding"/>
    <property type="evidence" value="ECO:0007669"/>
    <property type="project" value="UniProtKB-KW"/>
</dbReference>
<feature type="transmembrane region" description="Helical" evidence="7">
    <location>
        <begin position="244"/>
        <end position="263"/>
    </location>
</feature>
<accession>A0A5N6AGB0</accession>
<dbReference type="CDD" id="cd07346">
    <property type="entry name" value="ABC_6TM_exporters"/>
    <property type="match status" value="1"/>
</dbReference>
<sequence length="553" mass="58419">MTRHLLRLLAARPGPQLLLGACWTLLRTTLLLTGLLLQAALDALADGSGDWGHIPLWAGLLAVNEAARLALWYGLVLPRLEPEYTYTVRAGLQDRVLAALLARPAGAAPRHPTGEVVSRLGGDADEVGVFAIWSASNVARLLVAGAAVAVLWATDVRATLALVALIALVTAVGRALGGPVERHRAASRAAAGEVGTRVAEIVGGLATVRAGRAEERVVARLAVANAVRRRAAVRDEVLTSLQGAVLRATTALGTGAVLLLVAGQMRAGRFSLGDLALFLAYLPFVTEAVHTLGTLPGRIRQAGVSLDRLAQLGDGPARLVTPAPVHLRAEPPPPAPPPPRSPLERLAATGLGYRHADGQRALSDVDLTLTAGSVTVVTGPVGAGKSTLLRLFAGQLPPTEGELCWNGQRIDRPQEFLVPPRCGYLPQDARLFSGTLRENVLLGRAADEHAVRAAVRLALLADDLARMPDGLETVVGPRGQRLSGGQVRRVALARLLLRDPELLVLDDPLAGLDIDTARALWTNLRTRRRTLLLVAHEPWVLGEADALVELPRA</sequence>
<dbReference type="Pfam" id="PF00005">
    <property type="entry name" value="ABC_tran"/>
    <property type="match status" value="1"/>
</dbReference>
<reference evidence="10" key="1">
    <citation type="submission" date="2019-10" db="EMBL/GenBank/DDBJ databases">
        <title>Nonomuraea sp. nov., isolated from Phyllanthus amarus.</title>
        <authorList>
            <person name="Klykleung N."/>
            <person name="Tanasupawat S."/>
        </authorList>
    </citation>
    <scope>NUCLEOTIDE SEQUENCE [LARGE SCALE GENOMIC DNA]</scope>
    <source>
        <strain evidence="10">3MP-10</strain>
    </source>
</reference>
<dbReference type="Gene3D" id="3.40.50.300">
    <property type="entry name" value="P-loop containing nucleotide triphosphate hydrolases"/>
    <property type="match status" value="1"/>
</dbReference>
<evidence type="ECO:0000313" key="11">
    <source>
        <dbReference type="Proteomes" id="UP000314251"/>
    </source>
</evidence>
<dbReference type="SMART" id="SM00382">
    <property type="entry name" value="AAA"/>
    <property type="match status" value="1"/>
</dbReference>
<dbReference type="InterPro" id="IPR011527">
    <property type="entry name" value="ABC1_TM_dom"/>
</dbReference>
<evidence type="ECO:0000256" key="4">
    <source>
        <dbReference type="ARBA" id="ARBA00022840"/>
    </source>
</evidence>
<comment type="subcellular location">
    <subcellularLocation>
        <location evidence="1">Cell membrane</location>
        <topology evidence="1">Multi-pass membrane protein</topology>
    </subcellularLocation>
</comment>
<gene>
    <name evidence="10" type="ORF">FH607_007045</name>
</gene>
<feature type="domain" description="ABC transporter" evidence="8">
    <location>
        <begin position="346"/>
        <end position="553"/>
    </location>
</feature>
<keyword evidence="6 7" id="KW-0472">Membrane</keyword>
<dbReference type="InterPro" id="IPR003439">
    <property type="entry name" value="ABC_transporter-like_ATP-bd"/>
</dbReference>
<dbReference type="InterPro" id="IPR003593">
    <property type="entry name" value="AAA+_ATPase"/>
</dbReference>